<comment type="similarity">
    <text evidence="1">Belongs to the importin alpha family.</text>
</comment>
<dbReference type="AlphaFoldDB" id="A0AAD7LE79"/>
<dbReference type="Gene3D" id="1.25.10.10">
    <property type="entry name" value="Leucine-rich Repeat Variant"/>
    <property type="match status" value="1"/>
</dbReference>
<proteinExistence type="inferred from homology"/>
<evidence type="ECO:0000313" key="4">
    <source>
        <dbReference type="EMBL" id="KAJ7956509.1"/>
    </source>
</evidence>
<evidence type="ECO:0000256" key="3">
    <source>
        <dbReference type="ARBA" id="ARBA00022927"/>
    </source>
</evidence>
<evidence type="ECO:0000256" key="1">
    <source>
        <dbReference type="ARBA" id="ARBA00010394"/>
    </source>
</evidence>
<sequence>MEKRRRNQRETILFFKRYDFLMNLEKHLEDAAYYPEAYQKMVKLALPTVRKLIHLEALYLWEVRENACIGLSFLSNCPIDRIQVVIDLDILERLVLLLNHGPAYLADPLLETVGNMLRGSDSQIQVSLVFVIEQVLLPNESMLCFSLWIVLKYLVNQGCIEALHDLLTCQDRRTLIRCLDGLKNILKAGQSQKINGVNPYAQMIDAIDGFPIIENLQIYPEIGDTAKKIINIHWRRA</sequence>
<dbReference type="Proteomes" id="UP001163823">
    <property type="component" value="Chromosome 9"/>
</dbReference>
<evidence type="ECO:0000256" key="2">
    <source>
        <dbReference type="ARBA" id="ARBA00022448"/>
    </source>
</evidence>
<reference evidence="4" key="1">
    <citation type="journal article" date="2023" name="Science">
        <title>Elucidation of the pathway for biosynthesis of saponin adjuvants from the soapbark tree.</title>
        <authorList>
            <person name="Reed J."/>
            <person name="Orme A."/>
            <person name="El-Demerdash A."/>
            <person name="Owen C."/>
            <person name="Martin L.B.B."/>
            <person name="Misra R.C."/>
            <person name="Kikuchi S."/>
            <person name="Rejzek M."/>
            <person name="Martin A.C."/>
            <person name="Harkess A."/>
            <person name="Leebens-Mack J."/>
            <person name="Louveau T."/>
            <person name="Stephenson M.J."/>
            <person name="Osbourn A."/>
        </authorList>
    </citation>
    <scope>NUCLEOTIDE SEQUENCE</scope>
    <source>
        <strain evidence="4">S10</strain>
    </source>
</reference>
<protein>
    <submittedName>
        <fullName evidence="4">Importin subunit alpha</fullName>
    </submittedName>
</protein>
<keyword evidence="3" id="KW-0653">Protein transport</keyword>
<name>A0AAD7LE79_QUISA</name>
<dbReference type="InterPro" id="IPR016024">
    <property type="entry name" value="ARM-type_fold"/>
</dbReference>
<dbReference type="EMBL" id="JARAOO010000009">
    <property type="protein sequence ID" value="KAJ7956509.1"/>
    <property type="molecule type" value="Genomic_DNA"/>
</dbReference>
<keyword evidence="5" id="KW-1185">Reference proteome</keyword>
<dbReference type="InterPro" id="IPR011989">
    <property type="entry name" value="ARM-like"/>
</dbReference>
<dbReference type="GO" id="GO:0015031">
    <property type="term" value="P:protein transport"/>
    <property type="evidence" value="ECO:0007669"/>
    <property type="project" value="UniProtKB-KW"/>
</dbReference>
<dbReference type="KEGG" id="qsa:O6P43_022940"/>
<accession>A0AAD7LE79</accession>
<dbReference type="PANTHER" id="PTHR23316">
    <property type="entry name" value="IMPORTIN ALPHA"/>
    <property type="match status" value="1"/>
</dbReference>
<dbReference type="SUPFAM" id="SSF48371">
    <property type="entry name" value="ARM repeat"/>
    <property type="match status" value="1"/>
</dbReference>
<organism evidence="4 5">
    <name type="scientific">Quillaja saponaria</name>
    <name type="common">Soap bark tree</name>
    <dbReference type="NCBI Taxonomy" id="32244"/>
    <lineage>
        <taxon>Eukaryota</taxon>
        <taxon>Viridiplantae</taxon>
        <taxon>Streptophyta</taxon>
        <taxon>Embryophyta</taxon>
        <taxon>Tracheophyta</taxon>
        <taxon>Spermatophyta</taxon>
        <taxon>Magnoliopsida</taxon>
        <taxon>eudicotyledons</taxon>
        <taxon>Gunneridae</taxon>
        <taxon>Pentapetalae</taxon>
        <taxon>rosids</taxon>
        <taxon>fabids</taxon>
        <taxon>Fabales</taxon>
        <taxon>Quillajaceae</taxon>
        <taxon>Quillaja</taxon>
    </lineage>
</organism>
<gene>
    <name evidence="4" type="ORF">O6P43_022940</name>
</gene>
<comment type="caution">
    <text evidence="4">The sequence shown here is derived from an EMBL/GenBank/DDBJ whole genome shotgun (WGS) entry which is preliminary data.</text>
</comment>
<evidence type="ECO:0000313" key="5">
    <source>
        <dbReference type="Proteomes" id="UP001163823"/>
    </source>
</evidence>
<keyword evidence="2" id="KW-0813">Transport</keyword>